<keyword evidence="4" id="KW-0254">Endocytosis</keyword>
<dbReference type="Proteomes" id="UP000887013">
    <property type="component" value="Unassembled WGS sequence"/>
</dbReference>
<comment type="caution">
    <text evidence="13">Lacks conserved residue(s) required for the propagation of feature annotation.</text>
</comment>
<evidence type="ECO:0000256" key="6">
    <source>
        <dbReference type="ARBA" id="ARBA00022729"/>
    </source>
</evidence>
<dbReference type="InterPro" id="IPR018097">
    <property type="entry name" value="EGF_Ca-bd_CS"/>
</dbReference>
<keyword evidence="11 17" id="KW-0675">Receptor</keyword>
<evidence type="ECO:0000256" key="2">
    <source>
        <dbReference type="ARBA" id="ARBA00022475"/>
    </source>
</evidence>
<dbReference type="GO" id="GO:0016324">
    <property type="term" value="C:apical plasma membrane"/>
    <property type="evidence" value="ECO:0007669"/>
    <property type="project" value="TreeGrafter"/>
</dbReference>
<feature type="disulfide bond" evidence="14">
    <location>
        <begin position="47"/>
        <end position="62"/>
    </location>
</feature>
<dbReference type="InterPro" id="IPR023415">
    <property type="entry name" value="LDLR_class-A_CS"/>
</dbReference>
<organism evidence="17 18">
    <name type="scientific">Nephila pilipes</name>
    <name type="common">Giant wood spider</name>
    <name type="synonym">Nephila maculata</name>
    <dbReference type="NCBI Taxonomy" id="299642"/>
    <lineage>
        <taxon>Eukaryota</taxon>
        <taxon>Metazoa</taxon>
        <taxon>Ecdysozoa</taxon>
        <taxon>Arthropoda</taxon>
        <taxon>Chelicerata</taxon>
        <taxon>Arachnida</taxon>
        <taxon>Araneae</taxon>
        <taxon>Araneomorphae</taxon>
        <taxon>Entelegynae</taxon>
        <taxon>Araneoidea</taxon>
        <taxon>Nephilidae</taxon>
        <taxon>Nephila</taxon>
    </lineage>
</organism>
<dbReference type="PROSITE" id="PS00010">
    <property type="entry name" value="ASX_HYDROXYL"/>
    <property type="match status" value="1"/>
</dbReference>
<dbReference type="CDD" id="cd00112">
    <property type="entry name" value="LDLa"/>
    <property type="match status" value="3"/>
</dbReference>
<dbReference type="SMART" id="SM00179">
    <property type="entry name" value="EGF_CA"/>
    <property type="match status" value="2"/>
</dbReference>
<dbReference type="InterPro" id="IPR002172">
    <property type="entry name" value="LDrepeatLR_classA_rpt"/>
</dbReference>
<dbReference type="SUPFAM" id="SSF57424">
    <property type="entry name" value="LDL receptor-like module"/>
    <property type="match status" value="3"/>
</dbReference>
<dbReference type="PROSITE" id="PS50026">
    <property type="entry name" value="EGF_3"/>
    <property type="match status" value="1"/>
</dbReference>
<dbReference type="PANTHER" id="PTHR22722:SF14">
    <property type="entry name" value="MEGALIN, ISOFORM A"/>
    <property type="match status" value="1"/>
</dbReference>
<keyword evidence="18" id="KW-1185">Reference proteome</keyword>
<evidence type="ECO:0000256" key="13">
    <source>
        <dbReference type="PROSITE-ProRule" id="PRU00076"/>
    </source>
</evidence>
<keyword evidence="17" id="KW-0449">Lipoprotein</keyword>
<evidence type="ECO:0000256" key="9">
    <source>
        <dbReference type="ARBA" id="ARBA00023136"/>
    </source>
</evidence>
<dbReference type="FunFam" id="4.10.400.10:FF:000034">
    <property type="entry name" value="Low-density lipoprotein receptor-related protein 2"/>
    <property type="match status" value="1"/>
</dbReference>
<dbReference type="PROSITE" id="PS01187">
    <property type="entry name" value="EGF_CA"/>
    <property type="match status" value="1"/>
</dbReference>
<dbReference type="SMART" id="SM00192">
    <property type="entry name" value="LDLa"/>
    <property type="match status" value="3"/>
</dbReference>
<dbReference type="GO" id="GO:0005509">
    <property type="term" value="F:calcium ion binding"/>
    <property type="evidence" value="ECO:0007669"/>
    <property type="project" value="InterPro"/>
</dbReference>
<dbReference type="FunFam" id="2.10.25.10:FF:000037">
    <property type="entry name" value="Signal peptide, CUB domain and EGF-like domain-containing 2"/>
    <property type="match status" value="1"/>
</dbReference>
<keyword evidence="7" id="KW-0677">Repeat</keyword>
<evidence type="ECO:0000256" key="14">
    <source>
        <dbReference type="PROSITE-ProRule" id="PRU00124"/>
    </source>
</evidence>
<dbReference type="PROSITE" id="PS01209">
    <property type="entry name" value="LDLRA_1"/>
    <property type="match status" value="2"/>
</dbReference>
<dbReference type="GO" id="GO:0006898">
    <property type="term" value="P:receptor-mediated endocytosis"/>
    <property type="evidence" value="ECO:0007669"/>
    <property type="project" value="TreeGrafter"/>
</dbReference>
<evidence type="ECO:0000256" key="15">
    <source>
        <dbReference type="SAM" id="SignalP"/>
    </source>
</evidence>
<accession>A0A8X6MRP5</accession>
<evidence type="ECO:0000256" key="1">
    <source>
        <dbReference type="ARBA" id="ARBA00004251"/>
    </source>
</evidence>
<comment type="subcellular location">
    <subcellularLocation>
        <location evidence="1">Cell membrane</location>
        <topology evidence="1">Single-pass type I membrane protein</topology>
    </subcellularLocation>
</comment>
<dbReference type="InterPro" id="IPR000152">
    <property type="entry name" value="EGF-type_Asp/Asn_hydroxyl_site"/>
</dbReference>
<keyword evidence="5" id="KW-0812">Transmembrane</keyword>
<dbReference type="PROSITE" id="PS50068">
    <property type="entry name" value="LDLRA_2"/>
    <property type="match status" value="3"/>
</dbReference>
<dbReference type="Gene3D" id="2.10.25.10">
    <property type="entry name" value="Laminin"/>
    <property type="match status" value="2"/>
</dbReference>
<keyword evidence="8" id="KW-1133">Transmembrane helix</keyword>
<dbReference type="PROSITE" id="PS01186">
    <property type="entry name" value="EGF_2"/>
    <property type="match status" value="1"/>
</dbReference>
<feature type="disulfide bond" evidence="14">
    <location>
        <begin position="112"/>
        <end position="130"/>
    </location>
</feature>
<reference evidence="17" key="1">
    <citation type="submission" date="2020-08" db="EMBL/GenBank/DDBJ databases">
        <title>Multicomponent nature underlies the extraordinary mechanical properties of spider dragline silk.</title>
        <authorList>
            <person name="Kono N."/>
            <person name="Nakamura H."/>
            <person name="Mori M."/>
            <person name="Yoshida Y."/>
            <person name="Ohtoshi R."/>
            <person name="Malay A.D."/>
            <person name="Moran D.A.P."/>
            <person name="Tomita M."/>
            <person name="Numata K."/>
            <person name="Arakawa K."/>
        </authorList>
    </citation>
    <scope>NUCLEOTIDE SEQUENCE</scope>
</reference>
<dbReference type="Pfam" id="PF00057">
    <property type="entry name" value="Ldl_recept_a"/>
    <property type="match status" value="3"/>
</dbReference>
<feature type="disulfide bond" evidence="14">
    <location>
        <begin position="105"/>
        <end position="117"/>
    </location>
</feature>
<keyword evidence="3 13" id="KW-0245">EGF-like domain</keyword>
<dbReference type="InterPro" id="IPR049883">
    <property type="entry name" value="NOTCH1_EGF-like"/>
</dbReference>
<feature type="domain" description="EGF-like" evidence="16">
    <location>
        <begin position="179"/>
        <end position="216"/>
    </location>
</feature>
<dbReference type="PRINTS" id="PR00261">
    <property type="entry name" value="LDLRECEPTOR"/>
</dbReference>
<evidence type="ECO:0000256" key="12">
    <source>
        <dbReference type="ARBA" id="ARBA00023180"/>
    </source>
</evidence>
<keyword evidence="12" id="KW-0325">Glycoprotein</keyword>
<dbReference type="FunFam" id="2.10.25.10:FF:000009">
    <property type="entry name" value="Low-density lipoprotein receptor isoform 1"/>
    <property type="match status" value="1"/>
</dbReference>
<evidence type="ECO:0000313" key="18">
    <source>
        <dbReference type="Proteomes" id="UP000887013"/>
    </source>
</evidence>
<dbReference type="GO" id="GO:0043235">
    <property type="term" value="C:receptor complex"/>
    <property type="evidence" value="ECO:0007669"/>
    <property type="project" value="TreeGrafter"/>
</dbReference>
<feature type="disulfide bond" evidence="14">
    <location>
        <begin position="85"/>
        <end position="100"/>
    </location>
</feature>
<feature type="disulfide bond" evidence="14">
    <location>
        <begin position="28"/>
        <end position="40"/>
    </location>
</feature>
<dbReference type="Gene3D" id="4.10.400.10">
    <property type="entry name" value="Low-density Lipoprotein Receptor"/>
    <property type="match status" value="3"/>
</dbReference>
<dbReference type="OrthoDB" id="6416871at2759"/>
<feature type="signal peptide" evidence="15">
    <location>
        <begin position="1"/>
        <end position="19"/>
    </location>
</feature>
<dbReference type="InterPro" id="IPR051221">
    <property type="entry name" value="LDLR-related"/>
</dbReference>
<dbReference type="InterPro" id="IPR001881">
    <property type="entry name" value="EGF-like_Ca-bd_dom"/>
</dbReference>
<evidence type="ECO:0000256" key="4">
    <source>
        <dbReference type="ARBA" id="ARBA00022583"/>
    </source>
</evidence>
<keyword evidence="2" id="KW-1003">Cell membrane</keyword>
<evidence type="ECO:0000256" key="3">
    <source>
        <dbReference type="ARBA" id="ARBA00022536"/>
    </source>
</evidence>
<proteinExistence type="predicted"/>
<dbReference type="InterPro" id="IPR000742">
    <property type="entry name" value="EGF"/>
</dbReference>
<sequence length="218" mass="23844">MSRLLFGLLTLILFKKCFAGDGASSNPCESHQFKCLDGHCIPEVWKCDGERDCEDDSDENDCKNGTECPGFRCNDNRCIPENWKCDGQTDCSDGSDEELCLKKLCSEEEFTCSSGTCLNRSEVCNGKKDCSDGSDEGAHCGDVCANVTCSQKCRATPTGPECYCEDGYSLDSDNKTCSDIDECLNEGFCSQQCTNLVGSYKCSCLEGFELVNRTCEVS</sequence>
<evidence type="ECO:0000259" key="16">
    <source>
        <dbReference type="PROSITE" id="PS50026"/>
    </source>
</evidence>
<evidence type="ECO:0000313" key="17">
    <source>
        <dbReference type="EMBL" id="GFS74194.1"/>
    </source>
</evidence>
<name>A0A8X6MRP5_NEPPI</name>
<dbReference type="SUPFAM" id="SSF57196">
    <property type="entry name" value="EGF/Laminin"/>
    <property type="match status" value="2"/>
</dbReference>
<evidence type="ECO:0000256" key="11">
    <source>
        <dbReference type="ARBA" id="ARBA00023170"/>
    </source>
</evidence>
<feature type="disulfide bond" evidence="13">
    <location>
        <begin position="183"/>
        <end position="193"/>
    </location>
</feature>
<dbReference type="Pfam" id="PF07645">
    <property type="entry name" value="EGF_CA"/>
    <property type="match status" value="1"/>
</dbReference>
<dbReference type="AlphaFoldDB" id="A0A8X6MRP5"/>
<keyword evidence="9" id="KW-0472">Membrane</keyword>
<keyword evidence="6 15" id="KW-0732">Signal</keyword>
<protein>
    <submittedName>
        <fullName evidence="17">Low-density lipoprotein receptor-related protein 2</fullName>
    </submittedName>
</protein>
<evidence type="ECO:0000256" key="8">
    <source>
        <dbReference type="ARBA" id="ARBA00022989"/>
    </source>
</evidence>
<evidence type="ECO:0000256" key="7">
    <source>
        <dbReference type="ARBA" id="ARBA00022737"/>
    </source>
</evidence>
<dbReference type="SMART" id="SM00181">
    <property type="entry name" value="EGF"/>
    <property type="match status" value="2"/>
</dbReference>
<dbReference type="InterPro" id="IPR036055">
    <property type="entry name" value="LDL_receptor-like_sf"/>
</dbReference>
<evidence type="ECO:0000256" key="10">
    <source>
        <dbReference type="ARBA" id="ARBA00023157"/>
    </source>
</evidence>
<keyword evidence="10 13" id="KW-1015">Disulfide bond</keyword>
<feature type="non-terminal residue" evidence="17">
    <location>
        <position position="1"/>
    </location>
</feature>
<feature type="chain" id="PRO_5036498594" evidence="15">
    <location>
        <begin position="20"/>
        <end position="218"/>
    </location>
</feature>
<dbReference type="EMBL" id="BMAW01001482">
    <property type="protein sequence ID" value="GFS74194.1"/>
    <property type="molecule type" value="Genomic_DNA"/>
</dbReference>
<feature type="disulfide bond" evidence="14">
    <location>
        <begin position="73"/>
        <end position="91"/>
    </location>
</feature>
<dbReference type="CDD" id="cd00054">
    <property type="entry name" value="EGF_CA"/>
    <property type="match status" value="1"/>
</dbReference>
<evidence type="ECO:0000256" key="5">
    <source>
        <dbReference type="ARBA" id="ARBA00022692"/>
    </source>
</evidence>
<dbReference type="GO" id="GO:0042562">
    <property type="term" value="F:hormone binding"/>
    <property type="evidence" value="ECO:0007669"/>
    <property type="project" value="TreeGrafter"/>
</dbReference>
<comment type="caution">
    <text evidence="17">The sequence shown here is derived from an EMBL/GenBank/DDBJ whole genome shotgun (WGS) entry which is preliminary data.</text>
</comment>
<gene>
    <name evidence="17" type="primary">LRP2_2</name>
    <name evidence="17" type="ORF">NPIL_72451</name>
</gene>
<dbReference type="PANTHER" id="PTHR22722">
    <property type="entry name" value="LOW-DENSITY LIPOPROTEIN RECEPTOR-RELATED PROTEIN 2-RELATED"/>
    <property type="match status" value="1"/>
</dbReference>
<feature type="disulfide bond" evidence="14">
    <location>
        <begin position="35"/>
        <end position="53"/>
    </location>
</feature>